<dbReference type="EMBL" id="QPJK01000018">
    <property type="protein sequence ID" value="RCW63648.1"/>
    <property type="molecule type" value="Genomic_DNA"/>
</dbReference>
<dbReference type="AlphaFoldDB" id="A0A368X9H7"/>
<accession>A0A368X9H7</accession>
<proteinExistence type="predicted"/>
<dbReference type="Proteomes" id="UP000252884">
    <property type="component" value="Unassembled WGS sequence"/>
</dbReference>
<organism evidence="1 2">
    <name type="scientific">Pseudorhodoferax soli</name>
    <dbReference type="NCBI Taxonomy" id="545864"/>
    <lineage>
        <taxon>Bacteria</taxon>
        <taxon>Pseudomonadati</taxon>
        <taxon>Pseudomonadota</taxon>
        <taxon>Betaproteobacteria</taxon>
        <taxon>Burkholderiales</taxon>
        <taxon>Comamonadaceae</taxon>
    </lineage>
</organism>
<name>A0A368X9H7_9BURK</name>
<sequence>MPMDYLLSIEHVHLPFRVTDEHALQCVRVLKAAGLIEASIVGSDVPGKDSVADIRAITGKGRVAIAHRRQGKPLP</sequence>
<comment type="caution">
    <text evidence="1">The sequence shown here is derived from an EMBL/GenBank/DDBJ whole genome shotgun (WGS) entry which is preliminary data.</text>
</comment>
<evidence type="ECO:0000313" key="2">
    <source>
        <dbReference type="Proteomes" id="UP000252884"/>
    </source>
</evidence>
<evidence type="ECO:0000313" key="1">
    <source>
        <dbReference type="EMBL" id="RCW63648.1"/>
    </source>
</evidence>
<keyword evidence="2" id="KW-1185">Reference proteome</keyword>
<protein>
    <submittedName>
        <fullName evidence="1">Uncharacterized protein</fullName>
    </submittedName>
</protein>
<reference evidence="1 2" key="1">
    <citation type="submission" date="2018-07" db="EMBL/GenBank/DDBJ databases">
        <title>Genomic Encyclopedia of Type Strains, Phase IV (KMG-IV): sequencing the most valuable type-strain genomes for metagenomic binning, comparative biology and taxonomic classification.</title>
        <authorList>
            <person name="Goeker M."/>
        </authorList>
    </citation>
    <scope>NUCLEOTIDE SEQUENCE [LARGE SCALE GENOMIC DNA]</scope>
    <source>
        <strain evidence="1 2">DSM 21634</strain>
    </source>
</reference>
<gene>
    <name evidence="1" type="ORF">DES41_11844</name>
</gene>